<feature type="transmembrane region" description="Helical" evidence="1">
    <location>
        <begin position="12"/>
        <end position="29"/>
    </location>
</feature>
<keyword evidence="3" id="KW-1185">Reference proteome</keyword>
<dbReference type="RefSeq" id="WP_377101828.1">
    <property type="nucleotide sequence ID" value="NZ_JBHTHU010000020.1"/>
</dbReference>
<name>A0ABW2YYJ6_9SPHI</name>
<sequence>MIELKFYKSSLKALKLLLLASPFIAFSLFDIVNHANTMPLWFAWFSLCFFGLAIPVALFHLFDRRPQIIINELGIFDRMAYKEMVNWELVQDAYRADIHGQKFICIVLDEKAIPLLKGNKNLKNLSKAMGFQEVNLSLGQLKKSDQEKIEWLIINLMNADPLKRKQLMLDN</sequence>
<dbReference type="NCBIfam" id="NF041635">
    <property type="entry name" value="STM3941_fam"/>
    <property type="match status" value="1"/>
</dbReference>
<dbReference type="Proteomes" id="UP001596958">
    <property type="component" value="Unassembled WGS sequence"/>
</dbReference>
<keyword evidence="1" id="KW-0812">Transmembrane</keyword>
<comment type="caution">
    <text evidence="2">The sequence shown here is derived from an EMBL/GenBank/DDBJ whole genome shotgun (WGS) entry which is preliminary data.</text>
</comment>
<protein>
    <submittedName>
        <fullName evidence="2">STM3941 family protein</fullName>
    </submittedName>
</protein>
<keyword evidence="1" id="KW-1133">Transmembrane helix</keyword>
<feature type="transmembrane region" description="Helical" evidence="1">
    <location>
        <begin position="41"/>
        <end position="62"/>
    </location>
</feature>
<evidence type="ECO:0000313" key="2">
    <source>
        <dbReference type="EMBL" id="MFD0751553.1"/>
    </source>
</evidence>
<dbReference type="EMBL" id="JBHTHU010000020">
    <property type="protein sequence ID" value="MFD0751553.1"/>
    <property type="molecule type" value="Genomic_DNA"/>
</dbReference>
<proteinExistence type="predicted"/>
<keyword evidence="1" id="KW-0472">Membrane</keyword>
<accession>A0ABW2YYJ6</accession>
<dbReference type="InterPro" id="IPR048136">
    <property type="entry name" value="STM3941-like"/>
</dbReference>
<gene>
    <name evidence="2" type="ORF">ACFQZS_15480</name>
</gene>
<organism evidence="2 3">
    <name type="scientific">Mucilaginibacter calamicampi</name>
    <dbReference type="NCBI Taxonomy" id="1302352"/>
    <lineage>
        <taxon>Bacteria</taxon>
        <taxon>Pseudomonadati</taxon>
        <taxon>Bacteroidota</taxon>
        <taxon>Sphingobacteriia</taxon>
        <taxon>Sphingobacteriales</taxon>
        <taxon>Sphingobacteriaceae</taxon>
        <taxon>Mucilaginibacter</taxon>
    </lineage>
</organism>
<reference evidence="3" key="1">
    <citation type="journal article" date="2019" name="Int. J. Syst. Evol. Microbiol.">
        <title>The Global Catalogue of Microorganisms (GCM) 10K type strain sequencing project: providing services to taxonomists for standard genome sequencing and annotation.</title>
        <authorList>
            <consortium name="The Broad Institute Genomics Platform"/>
            <consortium name="The Broad Institute Genome Sequencing Center for Infectious Disease"/>
            <person name="Wu L."/>
            <person name="Ma J."/>
        </authorList>
    </citation>
    <scope>NUCLEOTIDE SEQUENCE [LARGE SCALE GENOMIC DNA]</scope>
    <source>
        <strain evidence="3">CCUG 63418</strain>
    </source>
</reference>
<evidence type="ECO:0000256" key="1">
    <source>
        <dbReference type="SAM" id="Phobius"/>
    </source>
</evidence>
<evidence type="ECO:0000313" key="3">
    <source>
        <dbReference type="Proteomes" id="UP001596958"/>
    </source>
</evidence>